<dbReference type="GO" id="GO:0005509">
    <property type="term" value="F:calcium ion binding"/>
    <property type="evidence" value="ECO:0007669"/>
    <property type="project" value="InterPro"/>
</dbReference>
<evidence type="ECO:0000259" key="3">
    <source>
        <dbReference type="Pfam" id="PF03068"/>
    </source>
</evidence>
<dbReference type="InterPro" id="IPR036556">
    <property type="entry name" value="PAD_central_sf"/>
</dbReference>
<feature type="region of interest" description="Disordered" evidence="1">
    <location>
        <begin position="18"/>
        <end position="39"/>
    </location>
</feature>
<dbReference type="AlphaFoldDB" id="A0AAW0S8C4"/>
<feature type="chain" id="PRO_5043934424" description="Protein-arginine deiminase C-terminal domain-containing protein" evidence="2">
    <location>
        <begin position="19"/>
        <end position="729"/>
    </location>
</feature>
<dbReference type="InterPro" id="IPR013530">
    <property type="entry name" value="PAD_C"/>
</dbReference>
<dbReference type="Proteomes" id="UP001397290">
    <property type="component" value="Unassembled WGS sequence"/>
</dbReference>
<dbReference type="Gene3D" id="3.75.10.10">
    <property type="entry name" value="L-arginine/glycine Amidinotransferase, Chain A"/>
    <property type="match status" value="1"/>
</dbReference>
<sequence length="729" mass="80262">MRPTFILGALHLSVLSHGSPTKRTATTPGQTSVGQPSTAKDNFTVSILADTNRDGKVDLTGDSDTVGKETWTDDVGALFLANIVDTDRRCSSQITGACASELGAIFNATLPPETPVLDPRLPDLPKDGSMKQWLDSLDESQRSLYDDFLLRKEEYEGFSDVDRKISACNDASDDILRNATYLAPLRTRPIPRLGDSATGTITITRTLAASKVRLFYKQEAHGQWVFITSNHTFGAQELRAGLELGIDARDVRRPGGWDGRATVKFRVKDQGKEAQDSVALRVAPVLTQHHGQVAKQLLTSQVDGDDGRDPAHDYFVDKFRNVSSSLGLQSPVHAFEGCNEVWTQDFFEPGYMSIPGPSGPVSLHIMIRSAQDWREAGRKVFQDLRSNIVGAVQHLASGGTTDSTGNLETIPPYSYNGKSYPAGRAVLGSQMEEPYMVDFLEAQEVQAPIHLNTSWLLVGHTDEFFQFLPANNTLGWVLMADDPLAGLEMLLQAQQAGHGKDKAVSRPQSPHDPEAWYVTTTIDELLDDPHFATVQNKSFNSIADNIEILKRETGLTDADIIRLPGLYELDVGNKTIVEGPWKYAEKARNGTTQVSRRGVRNKKIPSVLEAGTPPSHLRQRRRGRRDGKGAGSPERRQSKWSGLERWTVVALYPGTINSVVADKKHIIAANPWGPIIDGHDVLRAATDEAYAKAGYTVSYVDDWFTHHTLNGEVHCGSNAIRHLAGDQWW</sequence>
<evidence type="ECO:0000313" key="4">
    <source>
        <dbReference type="EMBL" id="KAK8150857.1"/>
    </source>
</evidence>
<feature type="region of interest" description="Disordered" evidence="1">
    <location>
        <begin position="587"/>
        <end position="639"/>
    </location>
</feature>
<feature type="domain" description="Protein-arginine deiminase C-terminal" evidence="3">
    <location>
        <begin position="274"/>
        <end position="729"/>
    </location>
</feature>
<dbReference type="EMBL" id="JAAHCF010000004">
    <property type="protein sequence ID" value="KAK8150857.1"/>
    <property type="molecule type" value="Genomic_DNA"/>
</dbReference>
<dbReference type="InterPro" id="IPR004303">
    <property type="entry name" value="PAD"/>
</dbReference>
<dbReference type="GO" id="GO:0005737">
    <property type="term" value="C:cytoplasm"/>
    <property type="evidence" value="ECO:0007669"/>
    <property type="project" value="InterPro"/>
</dbReference>
<organism evidence="4 5">
    <name type="scientific">Beauveria asiatica</name>
    <dbReference type="NCBI Taxonomy" id="1069075"/>
    <lineage>
        <taxon>Eukaryota</taxon>
        <taxon>Fungi</taxon>
        <taxon>Dikarya</taxon>
        <taxon>Ascomycota</taxon>
        <taxon>Pezizomycotina</taxon>
        <taxon>Sordariomycetes</taxon>
        <taxon>Hypocreomycetidae</taxon>
        <taxon>Hypocreales</taxon>
        <taxon>Cordycipitaceae</taxon>
        <taxon>Beauveria</taxon>
    </lineage>
</organism>
<protein>
    <recommendedName>
        <fullName evidence="3">Protein-arginine deiminase C-terminal domain-containing protein</fullName>
    </recommendedName>
</protein>
<feature type="signal peptide" evidence="2">
    <location>
        <begin position="1"/>
        <end position="18"/>
    </location>
</feature>
<proteinExistence type="predicted"/>
<keyword evidence="5" id="KW-1185">Reference proteome</keyword>
<evidence type="ECO:0000313" key="5">
    <source>
        <dbReference type="Proteomes" id="UP001397290"/>
    </source>
</evidence>
<reference evidence="4 5" key="1">
    <citation type="submission" date="2020-02" db="EMBL/GenBank/DDBJ databases">
        <title>Comparative genomics of the hypocrealean fungal genus Beauvera.</title>
        <authorList>
            <person name="Showalter D.N."/>
            <person name="Bushley K.E."/>
            <person name="Rehner S.A."/>
        </authorList>
    </citation>
    <scope>NUCLEOTIDE SEQUENCE [LARGE SCALE GENOMIC DNA]</scope>
    <source>
        <strain evidence="4 5">ARSEF4384</strain>
    </source>
</reference>
<dbReference type="Pfam" id="PF03068">
    <property type="entry name" value="PAD"/>
    <property type="match status" value="1"/>
</dbReference>
<evidence type="ECO:0000256" key="2">
    <source>
        <dbReference type="SAM" id="SignalP"/>
    </source>
</evidence>
<accession>A0AAW0S8C4</accession>
<dbReference type="PANTHER" id="PTHR10837:SF8">
    <property type="entry name" value="PROTEIN-ARGININE DEIMINASE"/>
    <property type="match status" value="1"/>
</dbReference>
<dbReference type="PANTHER" id="PTHR10837">
    <property type="entry name" value="PEPTIDYLARGININE DEIMINASE"/>
    <property type="match status" value="1"/>
</dbReference>
<keyword evidence="2" id="KW-0732">Signal</keyword>
<gene>
    <name evidence="4" type="ORF">G3M48_005952</name>
</gene>
<dbReference type="GO" id="GO:0004668">
    <property type="term" value="F:protein-arginine deiminase activity"/>
    <property type="evidence" value="ECO:0007669"/>
    <property type="project" value="InterPro"/>
</dbReference>
<name>A0AAW0S8C4_9HYPO</name>
<dbReference type="SUPFAM" id="SSF55909">
    <property type="entry name" value="Pentein"/>
    <property type="match status" value="1"/>
</dbReference>
<evidence type="ECO:0000256" key="1">
    <source>
        <dbReference type="SAM" id="MobiDB-lite"/>
    </source>
</evidence>
<dbReference type="SUPFAM" id="SSF110083">
    <property type="entry name" value="Peptidylarginine deiminase Pad4, middle domain"/>
    <property type="match status" value="1"/>
</dbReference>
<comment type="caution">
    <text evidence="4">The sequence shown here is derived from an EMBL/GenBank/DDBJ whole genome shotgun (WGS) entry which is preliminary data.</text>
</comment>